<dbReference type="InterPro" id="IPR010606">
    <property type="entry name" value="Mib_Herc2"/>
</dbReference>
<feature type="compositionally biased region" description="Basic and acidic residues" evidence="1">
    <location>
        <begin position="252"/>
        <end position="276"/>
    </location>
</feature>
<dbReference type="SUPFAM" id="SSF53300">
    <property type="entry name" value="vWA-like"/>
    <property type="match status" value="1"/>
</dbReference>
<keyword evidence="5" id="KW-1185">Reference proteome</keyword>
<name>A0AAE0TAM8_9BIVA</name>
<evidence type="ECO:0000259" key="3">
    <source>
        <dbReference type="PROSITE" id="PS51416"/>
    </source>
</evidence>
<reference evidence="4" key="1">
    <citation type="journal article" date="2021" name="Genome Biol. Evol.">
        <title>A High-Quality Reference Genome for a Parasitic Bivalve with Doubly Uniparental Inheritance (Bivalvia: Unionida).</title>
        <authorList>
            <person name="Smith C.H."/>
        </authorList>
    </citation>
    <scope>NUCLEOTIDE SEQUENCE</scope>
    <source>
        <strain evidence="4">CHS0354</strain>
    </source>
</reference>
<dbReference type="SUPFAM" id="SSF159034">
    <property type="entry name" value="Mib/herc2 domain-like"/>
    <property type="match status" value="2"/>
</dbReference>
<dbReference type="InterPro" id="IPR037252">
    <property type="entry name" value="Mib_Herc2_sf"/>
</dbReference>
<dbReference type="InterPro" id="IPR036465">
    <property type="entry name" value="vWFA_dom_sf"/>
</dbReference>
<feature type="region of interest" description="Disordered" evidence="1">
    <location>
        <begin position="245"/>
        <end position="284"/>
    </location>
</feature>
<dbReference type="SMART" id="SM00327">
    <property type="entry name" value="VWA"/>
    <property type="match status" value="1"/>
</dbReference>
<organism evidence="4 5">
    <name type="scientific">Potamilus streckersoni</name>
    <dbReference type="NCBI Taxonomy" id="2493646"/>
    <lineage>
        <taxon>Eukaryota</taxon>
        <taxon>Metazoa</taxon>
        <taxon>Spiralia</taxon>
        <taxon>Lophotrochozoa</taxon>
        <taxon>Mollusca</taxon>
        <taxon>Bivalvia</taxon>
        <taxon>Autobranchia</taxon>
        <taxon>Heteroconchia</taxon>
        <taxon>Palaeoheterodonta</taxon>
        <taxon>Unionida</taxon>
        <taxon>Unionoidea</taxon>
        <taxon>Unionidae</taxon>
        <taxon>Ambleminae</taxon>
        <taxon>Lampsilini</taxon>
        <taxon>Potamilus</taxon>
    </lineage>
</organism>
<dbReference type="Gene3D" id="3.40.50.410">
    <property type="entry name" value="von Willebrand factor, type A domain"/>
    <property type="match status" value="1"/>
</dbReference>
<gene>
    <name evidence="4" type="ORF">CHS0354_037939</name>
</gene>
<dbReference type="Pfam" id="PF06701">
    <property type="entry name" value="MIB_HERC2"/>
    <property type="match status" value="2"/>
</dbReference>
<dbReference type="PROSITE" id="PS50234">
    <property type="entry name" value="VWFA"/>
    <property type="match status" value="1"/>
</dbReference>
<evidence type="ECO:0000313" key="4">
    <source>
        <dbReference type="EMBL" id="KAK3606263.1"/>
    </source>
</evidence>
<feature type="region of interest" description="Disordered" evidence="1">
    <location>
        <begin position="875"/>
        <end position="894"/>
    </location>
</feature>
<sequence>MAKHAESRKPNKNLLMHIRKNPGNSVKESGKYKEANTMPGYTDDSQHCLKYHVFIAQCENLEQRFADFRNDQTEIVKKLDILESRRRTVLVSCKSRHNKQITAFEETQSASCTLDHTSNKRDSGFAERLQMLRRTHTSLVDDNRITNLKNTENTIVSNAQGFVYFSNVEHFRTIQSASQQLGNCVAFQDVSMRATSEYDKSLVIQSALPKRKLQMRQLRRFNTDTKEDNRIVSYEAQIEHVRDKISSQNRTQAKELRRQDDRFTTELHENKTETKTEMSSTEKPVTRLQADKSEILMPKSNTMAAEYSKKGVSFEESAASTDSMLGAVQSQLKSRLKGAFGDQLDESLVQFNTMHFDEMKNMMKQDGTMGLMPALRTQLPTMRTDHPELSEHIDISEALVSSGNDLPFLNMSTLMRSQELESAYLAEYQEGRKYRVSGHSVETIICLDTSESMKGPLWTKAITFAKNFILEVKYHPCRDPSVFERIGLVTFGHVTCVQAHLTRHYDDVLSKLDTLSPSGPRPLMPGLKMCEIAIKSAGRGGLQMNKMRIFPRIILITDGKTTSHSYQEGSDFSFTQDLDEALVMHSVQEIVKVCPLHIDCVPLGESKIDFLTKISQSTNGKIYKCEEWKKLGRRTKFLFVASRHYKDFLKKGDIDFIRSIIRTLWSVKGEDLDIVEESMRRSKAKEPSEEDQLSEERINKLEDQLLPIGTRVRRGPDWKWGDQDSQGAGTIVGYNKNNWVSVVWDNYDSSGGNSNQYRYAFGGNFDVMPVEEPRVLSPGEIIAVGCKVRRGRDWIYGDQDGGSDNVGTVIKKGERSDKVTVRWPNRKSYKYKFGKKGKCEIQLCDTHESYTPSIITEKESDTHESYTPSIITEKESDTHESYTSSIMTEKERESVVGKHLKDIEHQKVKQKRKEIDVEEMNKRNIEMSKGYINPLESSFIES</sequence>
<protein>
    <recommendedName>
        <fullName evidence="6">MIB/HERC2 domain-containing protein</fullName>
    </recommendedName>
</protein>
<feature type="domain" description="MIB/HERC2" evidence="3">
    <location>
        <begin position="774"/>
        <end position="847"/>
    </location>
</feature>
<dbReference type="GO" id="GO:0046872">
    <property type="term" value="F:metal ion binding"/>
    <property type="evidence" value="ECO:0007669"/>
    <property type="project" value="InterPro"/>
</dbReference>
<dbReference type="Pfam" id="PF13519">
    <property type="entry name" value="VWA_2"/>
    <property type="match status" value="1"/>
</dbReference>
<evidence type="ECO:0008006" key="6">
    <source>
        <dbReference type="Google" id="ProtNLM"/>
    </source>
</evidence>
<feature type="domain" description="MIB/HERC2" evidence="3">
    <location>
        <begin position="698"/>
        <end position="773"/>
    </location>
</feature>
<dbReference type="PROSITE" id="PS51416">
    <property type="entry name" value="MIB_HERC2"/>
    <property type="match status" value="2"/>
</dbReference>
<dbReference type="GO" id="GO:0004842">
    <property type="term" value="F:ubiquitin-protein transferase activity"/>
    <property type="evidence" value="ECO:0007669"/>
    <property type="project" value="InterPro"/>
</dbReference>
<dbReference type="CDD" id="cd00198">
    <property type="entry name" value="vWFA"/>
    <property type="match status" value="1"/>
</dbReference>
<reference evidence="4" key="2">
    <citation type="journal article" date="2021" name="Genome Biol. Evol.">
        <title>Developing a high-quality reference genome for a parasitic bivalve with doubly uniparental inheritance (Bivalvia: Unionida).</title>
        <authorList>
            <person name="Smith C.H."/>
        </authorList>
    </citation>
    <scope>NUCLEOTIDE SEQUENCE</scope>
    <source>
        <strain evidence="4">CHS0354</strain>
        <tissue evidence="4">Mantle</tissue>
    </source>
</reference>
<proteinExistence type="predicted"/>
<feature type="domain" description="VWFA" evidence="2">
    <location>
        <begin position="442"/>
        <end position="638"/>
    </location>
</feature>
<comment type="caution">
    <text evidence="4">The sequence shown here is derived from an EMBL/GenBank/DDBJ whole genome shotgun (WGS) entry which is preliminary data.</text>
</comment>
<evidence type="ECO:0000259" key="2">
    <source>
        <dbReference type="PROSITE" id="PS50234"/>
    </source>
</evidence>
<dbReference type="Gene3D" id="2.30.30.40">
    <property type="entry name" value="SH3 Domains"/>
    <property type="match status" value="2"/>
</dbReference>
<dbReference type="GO" id="GO:0016567">
    <property type="term" value="P:protein ubiquitination"/>
    <property type="evidence" value="ECO:0007669"/>
    <property type="project" value="InterPro"/>
</dbReference>
<evidence type="ECO:0000256" key="1">
    <source>
        <dbReference type="SAM" id="MobiDB-lite"/>
    </source>
</evidence>
<dbReference type="Proteomes" id="UP001195483">
    <property type="component" value="Unassembled WGS sequence"/>
</dbReference>
<dbReference type="AlphaFoldDB" id="A0AAE0TAM8"/>
<evidence type="ECO:0000313" key="5">
    <source>
        <dbReference type="Proteomes" id="UP001195483"/>
    </source>
</evidence>
<dbReference type="InterPro" id="IPR002035">
    <property type="entry name" value="VWF_A"/>
</dbReference>
<dbReference type="EMBL" id="JAEAOA010002216">
    <property type="protein sequence ID" value="KAK3606263.1"/>
    <property type="molecule type" value="Genomic_DNA"/>
</dbReference>
<reference evidence="4" key="3">
    <citation type="submission" date="2023-05" db="EMBL/GenBank/DDBJ databases">
        <authorList>
            <person name="Smith C.H."/>
        </authorList>
    </citation>
    <scope>NUCLEOTIDE SEQUENCE</scope>
    <source>
        <strain evidence="4">CHS0354</strain>
        <tissue evidence="4">Mantle</tissue>
    </source>
</reference>
<accession>A0AAE0TAM8</accession>